<dbReference type="OrthoDB" id="3055505at2759"/>
<accession>A0A8H5FTM2</accession>
<feature type="region of interest" description="Disordered" evidence="1">
    <location>
        <begin position="1"/>
        <end position="39"/>
    </location>
</feature>
<comment type="caution">
    <text evidence="2">The sequence shown here is derived from an EMBL/GenBank/DDBJ whole genome shotgun (WGS) entry which is preliminary data.</text>
</comment>
<organism evidence="2 3">
    <name type="scientific">Tetrapyrgos nigripes</name>
    <dbReference type="NCBI Taxonomy" id="182062"/>
    <lineage>
        <taxon>Eukaryota</taxon>
        <taxon>Fungi</taxon>
        <taxon>Dikarya</taxon>
        <taxon>Basidiomycota</taxon>
        <taxon>Agaricomycotina</taxon>
        <taxon>Agaricomycetes</taxon>
        <taxon>Agaricomycetidae</taxon>
        <taxon>Agaricales</taxon>
        <taxon>Marasmiineae</taxon>
        <taxon>Marasmiaceae</taxon>
        <taxon>Tetrapyrgos</taxon>
    </lineage>
</organism>
<name>A0A8H5FTM2_9AGAR</name>
<dbReference type="EMBL" id="JAACJM010000085">
    <property type="protein sequence ID" value="KAF5348746.1"/>
    <property type="molecule type" value="Genomic_DNA"/>
</dbReference>
<evidence type="ECO:0000313" key="3">
    <source>
        <dbReference type="Proteomes" id="UP000559256"/>
    </source>
</evidence>
<sequence>MSKSQKTKSNTNRGKKDAAVRQAAKKSKKTDSKATRFKNAQLKDALDSQAGLLYAINTSAHGRPTEETTSSVDPSVQDLTSSFVAFSSS</sequence>
<protein>
    <submittedName>
        <fullName evidence="2">Uncharacterized protein</fullName>
    </submittedName>
</protein>
<keyword evidence="3" id="KW-1185">Reference proteome</keyword>
<proteinExistence type="predicted"/>
<dbReference type="AlphaFoldDB" id="A0A8H5FTM2"/>
<feature type="compositionally biased region" description="Polar residues" evidence="1">
    <location>
        <begin position="1"/>
        <end position="12"/>
    </location>
</feature>
<gene>
    <name evidence="2" type="ORF">D9758_006831</name>
</gene>
<dbReference type="Proteomes" id="UP000559256">
    <property type="component" value="Unassembled WGS sequence"/>
</dbReference>
<evidence type="ECO:0000313" key="2">
    <source>
        <dbReference type="EMBL" id="KAF5348746.1"/>
    </source>
</evidence>
<reference evidence="2 3" key="1">
    <citation type="journal article" date="2020" name="ISME J.">
        <title>Uncovering the hidden diversity of litter-decomposition mechanisms in mushroom-forming fungi.</title>
        <authorList>
            <person name="Floudas D."/>
            <person name="Bentzer J."/>
            <person name="Ahren D."/>
            <person name="Johansson T."/>
            <person name="Persson P."/>
            <person name="Tunlid A."/>
        </authorList>
    </citation>
    <scope>NUCLEOTIDE SEQUENCE [LARGE SCALE GENOMIC DNA]</scope>
    <source>
        <strain evidence="2 3">CBS 291.85</strain>
    </source>
</reference>
<evidence type="ECO:0000256" key="1">
    <source>
        <dbReference type="SAM" id="MobiDB-lite"/>
    </source>
</evidence>